<name>G4ZS66_PHYSP</name>
<sequence length="316" mass="36662">MYSHFKDYSEITFLSSSYDFFYLHYTIKLLGLIGELPKEYLLPYKSVILVVLLPTSVTLGVLSNLEELSQFLYNTKATKTRSVNSFCISEEMENHIKATKSYFKVMCTSRDTNESVKNRGPHDTRLLLNTQSMTHQMITKYAERLLNSNIDDCTKMLALEIRKAYCRGLPIFLCDRSGGLLSYILSMSSKMLRWDVIESLLQYGFEGNAFLPKYIGLRDRDPSYDFVTYMDKISIRYPWGDSMEKGVSDESVEDPSRTLVNYDDPNDFGSAESQFRKRYERDNCCDFFPEYHALVRKYGRGKKNLTTRSSDLIVIK</sequence>
<evidence type="ECO:0000313" key="1">
    <source>
        <dbReference type="EMBL" id="EGZ14362.1"/>
    </source>
</evidence>
<reference evidence="1 2" key="1">
    <citation type="journal article" date="2006" name="Science">
        <title>Phytophthora genome sequences uncover evolutionary origins and mechanisms of pathogenesis.</title>
        <authorList>
            <person name="Tyler B.M."/>
            <person name="Tripathy S."/>
            <person name="Zhang X."/>
            <person name="Dehal P."/>
            <person name="Jiang R.H."/>
            <person name="Aerts A."/>
            <person name="Arredondo F.D."/>
            <person name="Baxter L."/>
            <person name="Bensasson D."/>
            <person name="Beynon J.L."/>
            <person name="Chapman J."/>
            <person name="Damasceno C.M."/>
            <person name="Dorrance A.E."/>
            <person name="Dou D."/>
            <person name="Dickerman A.W."/>
            <person name="Dubchak I.L."/>
            <person name="Garbelotto M."/>
            <person name="Gijzen M."/>
            <person name="Gordon S.G."/>
            <person name="Govers F."/>
            <person name="Grunwald N.J."/>
            <person name="Huang W."/>
            <person name="Ivors K.L."/>
            <person name="Jones R.W."/>
            <person name="Kamoun S."/>
            <person name="Krampis K."/>
            <person name="Lamour K.H."/>
            <person name="Lee M.K."/>
            <person name="McDonald W.H."/>
            <person name="Medina M."/>
            <person name="Meijer H.J."/>
            <person name="Nordberg E.K."/>
            <person name="Maclean D.J."/>
            <person name="Ospina-Giraldo M.D."/>
            <person name="Morris P.F."/>
            <person name="Phuntumart V."/>
            <person name="Putnam N.H."/>
            <person name="Rash S."/>
            <person name="Rose J.K."/>
            <person name="Sakihama Y."/>
            <person name="Salamov A.A."/>
            <person name="Savidor A."/>
            <person name="Scheuring C.F."/>
            <person name="Smith B.M."/>
            <person name="Sobral B.W."/>
            <person name="Terry A."/>
            <person name="Torto-Alalibo T.A."/>
            <person name="Win J."/>
            <person name="Xu Z."/>
            <person name="Zhang H."/>
            <person name="Grigoriev I.V."/>
            <person name="Rokhsar D.S."/>
            <person name="Boore J.L."/>
        </authorList>
    </citation>
    <scope>NUCLEOTIDE SEQUENCE [LARGE SCALE GENOMIC DNA]</scope>
    <source>
        <strain evidence="1 2">P6497</strain>
    </source>
</reference>
<gene>
    <name evidence="1" type="ORF">PHYSODRAFT_303516</name>
</gene>
<dbReference type="EMBL" id="JH159156">
    <property type="protein sequence ID" value="EGZ14362.1"/>
    <property type="molecule type" value="Genomic_DNA"/>
</dbReference>
<protein>
    <submittedName>
        <fullName evidence="1">Uncharacterized protein</fullName>
    </submittedName>
</protein>
<proteinExistence type="predicted"/>
<dbReference type="KEGG" id="psoj:PHYSODRAFT_303516"/>
<evidence type="ECO:0000313" key="2">
    <source>
        <dbReference type="Proteomes" id="UP000002640"/>
    </source>
</evidence>
<dbReference type="InParanoid" id="G4ZS66"/>
<keyword evidence="2" id="KW-1185">Reference proteome</keyword>
<accession>G4ZS66</accession>
<dbReference type="AlphaFoldDB" id="G4ZS66"/>
<dbReference type="Proteomes" id="UP000002640">
    <property type="component" value="Unassembled WGS sequence"/>
</dbReference>
<dbReference type="GeneID" id="20642294"/>
<organism evidence="1 2">
    <name type="scientific">Phytophthora sojae (strain P6497)</name>
    <name type="common">Soybean stem and root rot agent</name>
    <name type="synonym">Phytophthora megasperma f. sp. glycines</name>
    <dbReference type="NCBI Taxonomy" id="1094619"/>
    <lineage>
        <taxon>Eukaryota</taxon>
        <taxon>Sar</taxon>
        <taxon>Stramenopiles</taxon>
        <taxon>Oomycota</taxon>
        <taxon>Peronosporomycetes</taxon>
        <taxon>Peronosporales</taxon>
        <taxon>Peronosporaceae</taxon>
        <taxon>Phytophthora</taxon>
    </lineage>
</organism>
<dbReference type="RefSeq" id="XP_009531791.1">
    <property type="nucleotide sequence ID" value="XM_009533496.1"/>
</dbReference>